<dbReference type="PROSITE" id="PS50157">
    <property type="entry name" value="ZINC_FINGER_C2H2_2"/>
    <property type="match status" value="2"/>
</dbReference>
<evidence type="ECO:0000256" key="3">
    <source>
        <dbReference type="ARBA" id="ARBA00022737"/>
    </source>
</evidence>
<feature type="compositionally biased region" description="Low complexity" evidence="9">
    <location>
        <begin position="400"/>
        <end position="410"/>
    </location>
</feature>
<keyword evidence="13" id="KW-1185">Reference proteome</keyword>
<evidence type="ECO:0000256" key="9">
    <source>
        <dbReference type="SAM" id="MobiDB-lite"/>
    </source>
</evidence>
<feature type="compositionally biased region" description="Polar residues" evidence="9">
    <location>
        <begin position="519"/>
        <end position="536"/>
    </location>
</feature>
<keyword evidence="6 8" id="KW-0539">Nucleus</keyword>
<dbReference type="Proteomes" id="UP001283361">
    <property type="component" value="Unassembled WGS sequence"/>
</dbReference>
<dbReference type="Gene3D" id="1.10.30.10">
    <property type="entry name" value="High mobility group box domain"/>
    <property type="match status" value="1"/>
</dbReference>
<dbReference type="GO" id="GO:0045892">
    <property type="term" value="P:negative regulation of DNA-templated transcription"/>
    <property type="evidence" value="ECO:0007669"/>
    <property type="project" value="TreeGrafter"/>
</dbReference>
<feature type="compositionally biased region" description="Low complexity" evidence="9">
    <location>
        <begin position="353"/>
        <end position="369"/>
    </location>
</feature>
<dbReference type="Gene3D" id="3.30.160.60">
    <property type="entry name" value="Classic Zinc Finger"/>
    <property type="match status" value="2"/>
</dbReference>
<evidence type="ECO:0000256" key="8">
    <source>
        <dbReference type="PROSITE-ProRule" id="PRU00267"/>
    </source>
</evidence>
<dbReference type="FunFam" id="3.30.160.60:FF:001498">
    <property type="entry name" value="Zinc finger protein 404"/>
    <property type="match status" value="1"/>
</dbReference>
<feature type="region of interest" description="Disordered" evidence="9">
    <location>
        <begin position="1"/>
        <end position="82"/>
    </location>
</feature>
<evidence type="ECO:0000259" key="11">
    <source>
        <dbReference type="PROSITE" id="PS50157"/>
    </source>
</evidence>
<dbReference type="AlphaFoldDB" id="A0AAE0ZRY3"/>
<feature type="compositionally biased region" description="Basic and acidic residues" evidence="9">
    <location>
        <begin position="575"/>
        <end position="585"/>
    </location>
</feature>
<feature type="compositionally biased region" description="Low complexity" evidence="9">
    <location>
        <begin position="58"/>
        <end position="73"/>
    </location>
</feature>
<accession>A0AAE0ZRY3</accession>
<dbReference type="InterPro" id="IPR036236">
    <property type="entry name" value="Znf_C2H2_sf"/>
</dbReference>
<dbReference type="PROSITE" id="PS00028">
    <property type="entry name" value="ZINC_FINGER_C2H2_1"/>
    <property type="match status" value="1"/>
</dbReference>
<keyword evidence="5" id="KW-0862">Zinc</keyword>
<dbReference type="InterPro" id="IPR036910">
    <property type="entry name" value="HMG_box_dom_sf"/>
</dbReference>
<dbReference type="SUPFAM" id="SSF57667">
    <property type="entry name" value="beta-beta-alpha zinc fingers"/>
    <property type="match status" value="1"/>
</dbReference>
<dbReference type="SMART" id="SM00355">
    <property type="entry name" value="ZnF_C2H2"/>
    <property type="match status" value="2"/>
</dbReference>
<dbReference type="Pfam" id="PF00505">
    <property type="entry name" value="HMG_box"/>
    <property type="match status" value="1"/>
</dbReference>
<protein>
    <submittedName>
        <fullName evidence="12">Uncharacterized protein</fullName>
    </submittedName>
</protein>
<feature type="compositionally biased region" description="Low complexity" evidence="9">
    <location>
        <begin position="434"/>
        <end position="451"/>
    </location>
</feature>
<feature type="compositionally biased region" description="Polar residues" evidence="9">
    <location>
        <begin position="186"/>
        <end position="199"/>
    </location>
</feature>
<feature type="region of interest" description="Disordered" evidence="9">
    <location>
        <begin position="165"/>
        <end position="210"/>
    </location>
</feature>
<evidence type="ECO:0000256" key="4">
    <source>
        <dbReference type="ARBA" id="ARBA00022771"/>
    </source>
</evidence>
<dbReference type="PANTHER" id="PTHR46232:SF1">
    <property type="entry name" value="SWI_SNF-RELATED MATRIX-ASSOCIATED ACTIN-DEPENDENT REGULATOR OF CHROMATIN SUBFAMILY E MEMBER 1"/>
    <property type="match status" value="1"/>
</dbReference>
<keyword evidence="3" id="KW-0677">Repeat</keyword>
<reference evidence="12" key="1">
    <citation type="journal article" date="2023" name="G3 (Bethesda)">
        <title>A reference genome for the long-term kleptoplast-retaining sea slug Elysia crispata morphotype clarki.</title>
        <authorList>
            <person name="Eastman K.E."/>
            <person name="Pendleton A.L."/>
            <person name="Shaikh M.A."/>
            <person name="Suttiyut T."/>
            <person name="Ogas R."/>
            <person name="Tomko P."/>
            <person name="Gavelis G."/>
            <person name="Widhalm J.R."/>
            <person name="Wisecaver J.H."/>
        </authorList>
    </citation>
    <scope>NUCLEOTIDE SEQUENCE</scope>
    <source>
        <strain evidence="12">ECLA1</strain>
    </source>
</reference>
<dbReference type="InterPro" id="IPR009071">
    <property type="entry name" value="HMG_box_dom"/>
</dbReference>
<evidence type="ECO:0000256" key="6">
    <source>
        <dbReference type="ARBA" id="ARBA00023242"/>
    </source>
</evidence>
<feature type="compositionally biased region" description="Polar residues" evidence="9">
    <location>
        <begin position="15"/>
        <end position="24"/>
    </location>
</feature>
<gene>
    <name evidence="12" type="ORF">RRG08_050736</name>
</gene>
<sequence length="666" mass="73461">MALPNLRGGTVVASPVSTPKSKTPGTPLEKEKSSSTPFLPSSHGHPQFHPTKARGTGSASKASSSSSAAALKPPKAPDKPLMPYMRYSRKVIGKVWEQVKAQNPDLKLWEIGKIIGQMWRDLSEADKQEFQDEYELEKAQYSDALKAYHNSPAYQAWVAAKAEREAVDEDEPVTRPERPPPVAQKPVSSMSAKTESSRINILPPEDDDDVEDGFTTKHIAQARYLRNHRLINEIFSDTVVPDVRLVVTESRMTVLKRQVQSLTMHQKKLEGELFQIEEKHEQKKRKFTESSDSFHQDLKKLCESKPQITEEMFNNMVAKALKEELRLRQQQQLQQQQMLNQQQQQEEERQRQQHLQQQGNLPQPNHQNGAVVVPSLPSPHQHQQNGTMEVLEDHDPHAVPAAGAVPVMDPDLPPPSAPAEATAAPTPPPPSIPPAISSPVSQSVGTQGSSSIVNGTHEPMEVDNSNIPMSTASEPSVAAGVLPALPSVATPSQSFTGVPISTPVPATAEDAAAAVSTTLTPEKSCTESPGTPSTAGSEREWTVPDKEESKQKAKTGKVKKVKVPGANPGPKKKKKDDSETPAEKAEKDKMFRKFLCDVCNKAFKQRHHLTEHKRLHSGEKPFRCTFCDKRFSHSGSYSQHMKYRCKIIEALTPKEEDIGEPDLGEG</sequence>
<evidence type="ECO:0000256" key="2">
    <source>
        <dbReference type="ARBA" id="ARBA00022723"/>
    </source>
</evidence>
<dbReference type="EMBL" id="JAWDGP010003448">
    <property type="protein sequence ID" value="KAK3774228.1"/>
    <property type="molecule type" value="Genomic_DNA"/>
</dbReference>
<feature type="domain" description="C2H2-type" evidence="11">
    <location>
        <begin position="594"/>
        <end position="621"/>
    </location>
</feature>
<dbReference type="SMART" id="SM00398">
    <property type="entry name" value="HMG"/>
    <property type="match status" value="1"/>
</dbReference>
<dbReference type="FunFam" id="3.30.160.60:FF:000013">
    <property type="entry name" value="Putative zinc finger E-box-binding homeobox 2"/>
    <property type="match status" value="1"/>
</dbReference>
<dbReference type="PROSITE" id="PS50118">
    <property type="entry name" value="HMG_BOX_2"/>
    <property type="match status" value="1"/>
</dbReference>
<dbReference type="GO" id="GO:0008270">
    <property type="term" value="F:zinc ion binding"/>
    <property type="evidence" value="ECO:0007669"/>
    <property type="project" value="UniProtKB-KW"/>
</dbReference>
<dbReference type="SUPFAM" id="SSF47095">
    <property type="entry name" value="HMG-box"/>
    <property type="match status" value="1"/>
</dbReference>
<feature type="compositionally biased region" description="Basic and acidic residues" evidence="9">
    <location>
        <begin position="537"/>
        <end position="551"/>
    </location>
</feature>
<dbReference type="InterPro" id="IPR013087">
    <property type="entry name" value="Znf_C2H2_type"/>
</dbReference>
<keyword evidence="4 7" id="KW-0863">Zinc-finger</keyword>
<keyword evidence="8" id="KW-0238">DNA-binding</keyword>
<dbReference type="CDD" id="cd21983">
    <property type="entry name" value="HMG-box_SMARCE1"/>
    <property type="match status" value="1"/>
</dbReference>
<evidence type="ECO:0000259" key="10">
    <source>
        <dbReference type="PROSITE" id="PS50118"/>
    </source>
</evidence>
<evidence type="ECO:0000313" key="13">
    <source>
        <dbReference type="Proteomes" id="UP001283361"/>
    </source>
</evidence>
<feature type="region of interest" description="Disordered" evidence="9">
    <location>
        <begin position="511"/>
        <end position="585"/>
    </location>
</feature>
<feature type="compositionally biased region" description="Basic residues" evidence="9">
    <location>
        <begin position="552"/>
        <end position="562"/>
    </location>
</feature>
<feature type="DNA-binding region" description="HMG box" evidence="8">
    <location>
        <begin position="77"/>
        <end position="149"/>
    </location>
</feature>
<feature type="region of interest" description="Disordered" evidence="9">
    <location>
        <begin position="400"/>
        <end position="473"/>
    </location>
</feature>
<proteinExistence type="predicted"/>
<dbReference type="GO" id="GO:0016514">
    <property type="term" value="C:SWI/SNF complex"/>
    <property type="evidence" value="ECO:0007669"/>
    <property type="project" value="TreeGrafter"/>
</dbReference>
<evidence type="ECO:0000313" key="12">
    <source>
        <dbReference type="EMBL" id="KAK3774228.1"/>
    </source>
</evidence>
<dbReference type="GO" id="GO:0031492">
    <property type="term" value="F:nucleosomal DNA binding"/>
    <property type="evidence" value="ECO:0007669"/>
    <property type="project" value="TreeGrafter"/>
</dbReference>
<feature type="compositionally biased region" description="Polar residues" evidence="9">
    <location>
        <begin position="378"/>
        <end position="387"/>
    </location>
</feature>
<comment type="caution">
    <text evidence="12">The sequence shown here is derived from an EMBL/GenBank/DDBJ whole genome shotgun (WGS) entry which is preliminary data.</text>
</comment>
<name>A0AAE0ZRY3_9GAST</name>
<keyword evidence="2" id="KW-0479">Metal-binding</keyword>
<evidence type="ECO:0000256" key="1">
    <source>
        <dbReference type="ARBA" id="ARBA00004123"/>
    </source>
</evidence>
<feature type="region of interest" description="Disordered" evidence="9">
    <location>
        <begin position="338"/>
        <end position="387"/>
    </location>
</feature>
<feature type="compositionally biased region" description="Polar residues" evidence="9">
    <location>
        <begin position="463"/>
        <end position="473"/>
    </location>
</feature>
<feature type="domain" description="HMG box" evidence="10">
    <location>
        <begin position="77"/>
        <end position="149"/>
    </location>
</feature>
<organism evidence="12 13">
    <name type="scientific">Elysia crispata</name>
    <name type="common">lettuce slug</name>
    <dbReference type="NCBI Taxonomy" id="231223"/>
    <lineage>
        <taxon>Eukaryota</taxon>
        <taxon>Metazoa</taxon>
        <taxon>Spiralia</taxon>
        <taxon>Lophotrochozoa</taxon>
        <taxon>Mollusca</taxon>
        <taxon>Gastropoda</taxon>
        <taxon>Heterobranchia</taxon>
        <taxon>Euthyneura</taxon>
        <taxon>Panpulmonata</taxon>
        <taxon>Sacoglossa</taxon>
        <taxon>Placobranchoidea</taxon>
        <taxon>Plakobranchidae</taxon>
        <taxon>Elysia</taxon>
    </lineage>
</organism>
<evidence type="ECO:0000256" key="7">
    <source>
        <dbReference type="PROSITE-ProRule" id="PRU00042"/>
    </source>
</evidence>
<dbReference type="PANTHER" id="PTHR46232">
    <property type="entry name" value="SMARCE1 REGULATOR OF CHROMATIN"/>
    <property type="match status" value="1"/>
</dbReference>
<comment type="subcellular location">
    <subcellularLocation>
        <location evidence="1">Nucleus</location>
    </subcellularLocation>
</comment>
<evidence type="ECO:0000256" key="5">
    <source>
        <dbReference type="ARBA" id="ARBA00022833"/>
    </source>
</evidence>
<feature type="domain" description="C2H2-type" evidence="11">
    <location>
        <begin position="622"/>
        <end position="642"/>
    </location>
</feature>
<dbReference type="GO" id="GO:0016922">
    <property type="term" value="F:nuclear receptor binding"/>
    <property type="evidence" value="ECO:0007669"/>
    <property type="project" value="TreeGrafter"/>
</dbReference>